<name>A0AAP0RR33_LIQFO</name>
<dbReference type="AlphaFoldDB" id="A0AAP0RR33"/>
<comment type="caution">
    <text evidence="1">The sequence shown here is derived from an EMBL/GenBank/DDBJ whole genome shotgun (WGS) entry which is preliminary data.</text>
</comment>
<keyword evidence="2" id="KW-1185">Reference proteome</keyword>
<dbReference type="EMBL" id="JBBPBK010000006">
    <property type="protein sequence ID" value="KAK9282810.1"/>
    <property type="molecule type" value="Genomic_DNA"/>
</dbReference>
<protein>
    <submittedName>
        <fullName evidence="1">Uncharacterized protein</fullName>
    </submittedName>
</protein>
<sequence length="121" mass="13494">MASPSVQCEIAIDPSICLDKTDGIECFTGSALTFCSISSSESVGEAMRSLNEDHFEERAKGVEEDQIYGGEEDYSQDSDVEYALDLAKPDVDRTDICQITEDTSDTEVSEWNKKISCFRWK</sequence>
<evidence type="ECO:0000313" key="1">
    <source>
        <dbReference type="EMBL" id="KAK9282810.1"/>
    </source>
</evidence>
<evidence type="ECO:0000313" key="2">
    <source>
        <dbReference type="Proteomes" id="UP001415857"/>
    </source>
</evidence>
<organism evidence="1 2">
    <name type="scientific">Liquidambar formosana</name>
    <name type="common">Formosan gum</name>
    <dbReference type="NCBI Taxonomy" id="63359"/>
    <lineage>
        <taxon>Eukaryota</taxon>
        <taxon>Viridiplantae</taxon>
        <taxon>Streptophyta</taxon>
        <taxon>Embryophyta</taxon>
        <taxon>Tracheophyta</taxon>
        <taxon>Spermatophyta</taxon>
        <taxon>Magnoliopsida</taxon>
        <taxon>eudicotyledons</taxon>
        <taxon>Gunneridae</taxon>
        <taxon>Pentapetalae</taxon>
        <taxon>Saxifragales</taxon>
        <taxon>Altingiaceae</taxon>
        <taxon>Liquidambar</taxon>
    </lineage>
</organism>
<proteinExistence type="predicted"/>
<reference evidence="1 2" key="1">
    <citation type="journal article" date="2024" name="Plant J.">
        <title>Genome sequences and population genomics reveal climatic adaptation and genomic divergence between two closely related sweetgum species.</title>
        <authorList>
            <person name="Xu W.Q."/>
            <person name="Ren C.Q."/>
            <person name="Zhang X.Y."/>
            <person name="Comes H.P."/>
            <person name="Liu X.H."/>
            <person name="Li Y.G."/>
            <person name="Kettle C.J."/>
            <person name="Jalonen R."/>
            <person name="Gaisberger H."/>
            <person name="Ma Y.Z."/>
            <person name="Qiu Y.X."/>
        </authorList>
    </citation>
    <scope>NUCLEOTIDE SEQUENCE [LARGE SCALE GENOMIC DNA]</scope>
    <source>
        <strain evidence="1">Hangzhou</strain>
    </source>
</reference>
<dbReference type="Proteomes" id="UP001415857">
    <property type="component" value="Unassembled WGS sequence"/>
</dbReference>
<accession>A0AAP0RR33</accession>
<gene>
    <name evidence="1" type="ORF">L1049_011032</name>
</gene>